<evidence type="ECO:0008006" key="3">
    <source>
        <dbReference type="Google" id="ProtNLM"/>
    </source>
</evidence>
<protein>
    <recommendedName>
        <fullName evidence="3">DUF721 domain-containing protein</fullName>
    </recommendedName>
</protein>
<dbReference type="InterPro" id="IPR007922">
    <property type="entry name" value="DciA-like"/>
</dbReference>
<comment type="caution">
    <text evidence="1">The sequence shown here is derived from an EMBL/GenBank/DDBJ whole genome shotgun (WGS) entry which is preliminary data.</text>
</comment>
<sequence length="95" mass="10899">MFEPIGDLMPKQLKRNSIYAAAQAARICFEAKTLYGHLFEPISFKNGVLTISCGNNIEAQNIQFKSQEIIKKINLKIGLQMIERIKFRVNCHSER</sequence>
<dbReference type="Proteomes" id="UP000176451">
    <property type="component" value="Unassembled WGS sequence"/>
</dbReference>
<reference evidence="1 2" key="1">
    <citation type="journal article" date="2016" name="Nat. Commun.">
        <title>Thousands of microbial genomes shed light on interconnected biogeochemical processes in an aquifer system.</title>
        <authorList>
            <person name="Anantharaman K."/>
            <person name="Brown C.T."/>
            <person name="Hug L.A."/>
            <person name="Sharon I."/>
            <person name="Castelle C.J."/>
            <person name="Probst A.J."/>
            <person name="Thomas B.C."/>
            <person name="Singh A."/>
            <person name="Wilkins M.J."/>
            <person name="Karaoz U."/>
            <person name="Brodie E.L."/>
            <person name="Williams K.H."/>
            <person name="Hubbard S.S."/>
            <person name="Banfield J.F."/>
        </authorList>
    </citation>
    <scope>NUCLEOTIDE SEQUENCE [LARGE SCALE GENOMIC DNA]</scope>
</reference>
<evidence type="ECO:0000313" key="2">
    <source>
        <dbReference type="Proteomes" id="UP000176451"/>
    </source>
</evidence>
<dbReference type="EMBL" id="MEZV01000034">
    <property type="protein sequence ID" value="OGD66582.1"/>
    <property type="molecule type" value="Genomic_DNA"/>
</dbReference>
<dbReference type="STRING" id="1797469.A3F08_00220"/>
<evidence type="ECO:0000313" key="1">
    <source>
        <dbReference type="EMBL" id="OGD66582.1"/>
    </source>
</evidence>
<dbReference type="AlphaFoldDB" id="A0A1F5EGM9"/>
<organism evidence="1 2">
    <name type="scientific">Candidatus Berkelbacteria bacterium RIFCSPHIGHO2_12_FULL_36_9</name>
    <dbReference type="NCBI Taxonomy" id="1797469"/>
    <lineage>
        <taxon>Bacteria</taxon>
        <taxon>Candidatus Berkelbacteria</taxon>
    </lineage>
</organism>
<dbReference type="Pfam" id="PF05258">
    <property type="entry name" value="DciA"/>
    <property type="match status" value="1"/>
</dbReference>
<gene>
    <name evidence="1" type="ORF">A3F08_00220</name>
</gene>
<name>A0A1F5EGM9_9BACT</name>
<accession>A0A1F5EGM9</accession>
<proteinExistence type="predicted"/>